<dbReference type="AlphaFoldDB" id="A0A9N8ZQ06"/>
<dbReference type="InterPro" id="IPR006597">
    <property type="entry name" value="Sel1-like"/>
</dbReference>
<dbReference type="Gene3D" id="1.25.40.10">
    <property type="entry name" value="Tetratricopeptide repeat domain"/>
    <property type="match status" value="1"/>
</dbReference>
<accession>A0A9N8ZQ06</accession>
<dbReference type="EMBL" id="CAJVPI010000220">
    <property type="protein sequence ID" value="CAG8503060.1"/>
    <property type="molecule type" value="Genomic_DNA"/>
</dbReference>
<dbReference type="Pfam" id="PF08238">
    <property type="entry name" value="Sel1"/>
    <property type="match status" value="2"/>
</dbReference>
<dbReference type="SUPFAM" id="SSF81901">
    <property type="entry name" value="HCP-like"/>
    <property type="match status" value="1"/>
</dbReference>
<sequence length="127" mass="14366">MEKRITSVRAVKKHLPESYTASSQVQSSSLHTSRYARLGTFYENGEINQSIAFRLYQQAAKAGSKFQLGILYYSRPVAWVIVIKPGAGVGRNSRQAFLWYEMSAERSNSCQRARCQPVTNLQKITIC</sequence>
<organism evidence="1 2">
    <name type="scientific">Paraglomus brasilianum</name>
    <dbReference type="NCBI Taxonomy" id="144538"/>
    <lineage>
        <taxon>Eukaryota</taxon>
        <taxon>Fungi</taxon>
        <taxon>Fungi incertae sedis</taxon>
        <taxon>Mucoromycota</taxon>
        <taxon>Glomeromycotina</taxon>
        <taxon>Glomeromycetes</taxon>
        <taxon>Paraglomerales</taxon>
        <taxon>Paraglomeraceae</taxon>
        <taxon>Paraglomus</taxon>
    </lineage>
</organism>
<keyword evidence="2" id="KW-1185">Reference proteome</keyword>
<name>A0A9N8ZQ06_9GLOM</name>
<dbReference type="Proteomes" id="UP000789739">
    <property type="component" value="Unassembled WGS sequence"/>
</dbReference>
<comment type="caution">
    <text evidence="1">The sequence shown here is derived from an EMBL/GenBank/DDBJ whole genome shotgun (WGS) entry which is preliminary data.</text>
</comment>
<gene>
    <name evidence="1" type="ORF">PBRASI_LOCUS2711</name>
</gene>
<reference evidence="1" key="1">
    <citation type="submission" date="2021-06" db="EMBL/GenBank/DDBJ databases">
        <authorList>
            <person name="Kallberg Y."/>
            <person name="Tangrot J."/>
            <person name="Rosling A."/>
        </authorList>
    </citation>
    <scope>NUCLEOTIDE SEQUENCE</scope>
    <source>
        <strain evidence="1">BR232B</strain>
    </source>
</reference>
<proteinExistence type="predicted"/>
<dbReference type="InterPro" id="IPR011990">
    <property type="entry name" value="TPR-like_helical_dom_sf"/>
</dbReference>
<protein>
    <submittedName>
        <fullName evidence="1">485_t:CDS:1</fullName>
    </submittedName>
</protein>
<evidence type="ECO:0000313" key="1">
    <source>
        <dbReference type="EMBL" id="CAG8503060.1"/>
    </source>
</evidence>
<evidence type="ECO:0000313" key="2">
    <source>
        <dbReference type="Proteomes" id="UP000789739"/>
    </source>
</evidence>